<proteinExistence type="predicted"/>
<comment type="subcellular location">
    <subcellularLocation>
        <location evidence="1">Endomembrane system</location>
        <topology evidence="1">Multi-pass membrane protein</topology>
    </subcellularLocation>
</comment>
<dbReference type="Gene3D" id="1.20.120.1630">
    <property type="match status" value="1"/>
</dbReference>
<gene>
    <name evidence="6" type="ORF">FHS89_002259</name>
</gene>
<protein>
    <submittedName>
        <fullName evidence="6">Protein-S-isoprenylcysteine O-methyltransferase Ste14</fullName>
    </submittedName>
</protein>
<evidence type="ECO:0000313" key="6">
    <source>
        <dbReference type="EMBL" id="MBB5516233.1"/>
    </source>
</evidence>
<keyword evidence="2 5" id="KW-0812">Transmembrane</keyword>
<name>A0A840WQA5_9RHOB</name>
<dbReference type="EMBL" id="JACIJS010000006">
    <property type="protein sequence ID" value="MBB5516233.1"/>
    <property type="molecule type" value="Genomic_DNA"/>
</dbReference>
<evidence type="ECO:0000313" key="7">
    <source>
        <dbReference type="Proteomes" id="UP000553766"/>
    </source>
</evidence>
<dbReference type="Proteomes" id="UP000553766">
    <property type="component" value="Unassembled WGS sequence"/>
</dbReference>
<dbReference type="GO" id="GO:0012505">
    <property type="term" value="C:endomembrane system"/>
    <property type="evidence" value="ECO:0007669"/>
    <property type="project" value="UniProtKB-SubCell"/>
</dbReference>
<organism evidence="6 7">
    <name type="scientific">Rubricella aquisinus</name>
    <dbReference type="NCBI Taxonomy" id="2028108"/>
    <lineage>
        <taxon>Bacteria</taxon>
        <taxon>Pseudomonadati</taxon>
        <taxon>Pseudomonadota</taxon>
        <taxon>Alphaproteobacteria</taxon>
        <taxon>Rhodobacterales</taxon>
        <taxon>Paracoccaceae</taxon>
        <taxon>Rubricella</taxon>
    </lineage>
</organism>
<keyword evidence="7" id="KW-1185">Reference proteome</keyword>
<evidence type="ECO:0000256" key="2">
    <source>
        <dbReference type="ARBA" id="ARBA00022692"/>
    </source>
</evidence>
<evidence type="ECO:0000256" key="4">
    <source>
        <dbReference type="ARBA" id="ARBA00023136"/>
    </source>
</evidence>
<keyword evidence="4 5" id="KW-0472">Membrane</keyword>
<keyword evidence="6" id="KW-0808">Transferase</keyword>
<feature type="transmembrane region" description="Helical" evidence="5">
    <location>
        <begin position="12"/>
        <end position="28"/>
    </location>
</feature>
<dbReference type="InterPro" id="IPR007318">
    <property type="entry name" value="Phopholipid_MeTrfase"/>
</dbReference>
<dbReference type="Pfam" id="PF04191">
    <property type="entry name" value="PEMT"/>
    <property type="match status" value="1"/>
</dbReference>
<feature type="transmembrane region" description="Helical" evidence="5">
    <location>
        <begin position="35"/>
        <end position="55"/>
    </location>
</feature>
<dbReference type="RefSeq" id="WP_184011630.1">
    <property type="nucleotide sequence ID" value="NZ_JACIJS010000006.1"/>
</dbReference>
<keyword evidence="3 5" id="KW-1133">Transmembrane helix</keyword>
<dbReference type="PANTHER" id="PTHR43847:SF1">
    <property type="entry name" value="BLL3993 PROTEIN"/>
    <property type="match status" value="1"/>
</dbReference>
<dbReference type="GO" id="GO:0032259">
    <property type="term" value="P:methylation"/>
    <property type="evidence" value="ECO:0007669"/>
    <property type="project" value="UniProtKB-KW"/>
</dbReference>
<dbReference type="PANTHER" id="PTHR43847">
    <property type="entry name" value="BLL3993 PROTEIN"/>
    <property type="match status" value="1"/>
</dbReference>
<evidence type="ECO:0000256" key="5">
    <source>
        <dbReference type="SAM" id="Phobius"/>
    </source>
</evidence>
<sequence length="145" mass="16065">MAEKSFPDLPPIWMAGAMVAIVMIDRMVPEQGLRLPGFVLMLIGIGLILWAGSYFQRKNTPIHPGVAPKSLLIEGPFKINRNPIYTGMAVILAGFAIATGAYFGLILVPVFMWIITERFIKGEEALMRQAFPDEAAAYIAATRRW</sequence>
<dbReference type="InterPro" id="IPR052527">
    <property type="entry name" value="Metal_cation-efflux_comp"/>
</dbReference>
<keyword evidence="6" id="KW-0489">Methyltransferase</keyword>
<evidence type="ECO:0000256" key="1">
    <source>
        <dbReference type="ARBA" id="ARBA00004127"/>
    </source>
</evidence>
<evidence type="ECO:0000256" key="3">
    <source>
        <dbReference type="ARBA" id="ARBA00022989"/>
    </source>
</evidence>
<dbReference type="GO" id="GO:0008168">
    <property type="term" value="F:methyltransferase activity"/>
    <property type="evidence" value="ECO:0007669"/>
    <property type="project" value="UniProtKB-KW"/>
</dbReference>
<reference evidence="6 7" key="1">
    <citation type="submission" date="2020-08" db="EMBL/GenBank/DDBJ databases">
        <title>Genomic Encyclopedia of Type Strains, Phase IV (KMG-IV): sequencing the most valuable type-strain genomes for metagenomic binning, comparative biology and taxonomic classification.</title>
        <authorList>
            <person name="Goeker M."/>
        </authorList>
    </citation>
    <scope>NUCLEOTIDE SEQUENCE [LARGE SCALE GENOMIC DNA]</scope>
    <source>
        <strain evidence="6 7">DSM 103377</strain>
    </source>
</reference>
<accession>A0A840WQA5</accession>
<dbReference type="AlphaFoldDB" id="A0A840WQA5"/>
<comment type="caution">
    <text evidence="6">The sequence shown here is derived from an EMBL/GenBank/DDBJ whole genome shotgun (WGS) entry which is preliminary data.</text>
</comment>
<feature type="transmembrane region" description="Helical" evidence="5">
    <location>
        <begin position="84"/>
        <end position="115"/>
    </location>
</feature>